<dbReference type="Proteomes" id="UP001382935">
    <property type="component" value="Chromosome"/>
</dbReference>
<evidence type="ECO:0000313" key="2">
    <source>
        <dbReference type="Proteomes" id="UP001382935"/>
    </source>
</evidence>
<evidence type="ECO:0008006" key="3">
    <source>
        <dbReference type="Google" id="ProtNLM"/>
    </source>
</evidence>
<proteinExistence type="predicted"/>
<evidence type="ECO:0000313" key="1">
    <source>
        <dbReference type="EMBL" id="WWM71135.1"/>
    </source>
</evidence>
<accession>A0ABZ2G2J8</accession>
<organism evidence="1 2">
    <name type="scientific">Sphingomonas kaistensis</name>
    <dbReference type="NCBI Taxonomy" id="298708"/>
    <lineage>
        <taxon>Bacteria</taxon>
        <taxon>Pseudomonadati</taxon>
        <taxon>Pseudomonadota</taxon>
        <taxon>Alphaproteobacteria</taxon>
        <taxon>Sphingomonadales</taxon>
        <taxon>Sphingomonadaceae</taxon>
        <taxon>Sphingomonas</taxon>
    </lineage>
</organism>
<keyword evidence="2" id="KW-1185">Reference proteome</keyword>
<protein>
    <recommendedName>
        <fullName evidence="3">DUF3240 domain-containing protein</fullName>
    </recommendedName>
</protein>
<reference evidence="1 2" key="1">
    <citation type="submission" date="2024-02" db="EMBL/GenBank/DDBJ databases">
        <title>Full genome sequence of Sphingomonas kaistensis.</title>
        <authorList>
            <person name="Poletto B.L."/>
            <person name="Silva G."/>
            <person name="Galante D."/>
            <person name="Campos K.R."/>
            <person name="Santos M.B.N."/>
            <person name="Sacchi C.T."/>
        </authorList>
    </citation>
    <scope>NUCLEOTIDE SEQUENCE [LARGE SCALE GENOMIC DNA]</scope>
    <source>
        <strain evidence="1 2">MA4R</strain>
    </source>
</reference>
<gene>
    <name evidence="1" type="ORF">V6R86_10745</name>
</gene>
<name>A0ABZ2G2J8_9SPHN</name>
<dbReference type="EMBL" id="CP145607">
    <property type="protein sequence ID" value="WWM71135.1"/>
    <property type="molecule type" value="Genomic_DNA"/>
</dbReference>
<dbReference type="RefSeq" id="WP_338504444.1">
    <property type="nucleotide sequence ID" value="NZ_CP145607.1"/>
</dbReference>
<sequence>MNLYSITSDNRRELHVVAASQSEAVDIFVTFEASRGRFHDGLTIKNHLVMDLGAEQVAQVLDALAFGVSGVLHYDEDLGWVFSAPLCTPVSRRVLPVAGGE</sequence>